<evidence type="ECO:0000256" key="3">
    <source>
        <dbReference type="ARBA" id="ARBA00023163"/>
    </source>
</evidence>
<proteinExistence type="predicted"/>
<name>A0A1H8Y1S6_9FIRM</name>
<organism evidence="5 6">
    <name type="scientific">Propionispora vibrioides</name>
    <dbReference type="NCBI Taxonomy" id="112903"/>
    <lineage>
        <taxon>Bacteria</taxon>
        <taxon>Bacillati</taxon>
        <taxon>Bacillota</taxon>
        <taxon>Negativicutes</taxon>
        <taxon>Selenomonadales</taxon>
        <taxon>Sporomusaceae</taxon>
        <taxon>Propionispora</taxon>
    </lineage>
</organism>
<keyword evidence="6" id="KW-1185">Reference proteome</keyword>
<evidence type="ECO:0000313" key="6">
    <source>
        <dbReference type="Proteomes" id="UP000198847"/>
    </source>
</evidence>
<keyword evidence="1" id="KW-0805">Transcription regulation</keyword>
<evidence type="ECO:0000259" key="4">
    <source>
        <dbReference type="PROSITE" id="PS01124"/>
    </source>
</evidence>
<dbReference type="Gene3D" id="2.60.120.10">
    <property type="entry name" value="Jelly Rolls"/>
    <property type="match status" value="1"/>
</dbReference>
<keyword evidence="2 5" id="KW-0238">DNA-binding</keyword>
<dbReference type="AlphaFoldDB" id="A0A1H8Y1S6"/>
<dbReference type="InterPro" id="IPR003313">
    <property type="entry name" value="AraC-bd"/>
</dbReference>
<dbReference type="InterPro" id="IPR009057">
    <property type="entry name" value="Homeodomain-like_sf"/>
</dbReference>
<evidence type="ECO:0000256" key="2">
    <source>
        <dbReference type="ARBA" id="ARBA00023125"/>
    </source>
</evidence>
<protein>
    <submittedName>
        <fullName evidence="5">AraC-type DNA-binding protein</fullName>
    </submittedName>
</protein>
<dbReference type="PROSITE" id="PS01124">
    <property type="entry name" value="HTH_ARAC_FAMILY_2"/>
    <property type="match status" value="1"/>
</dbReference>
<dbReference type="InterPro" id="IPR014710">
    <property type="entry name" value="RmlC-like_jellyroll"/>
</dbReference>
<dbReference type="InterPro" id="IPR037923">
    <property type="entry name" value="HTH-like"/>
</dbReference>
<dbReference type="OrthoDB" id="9791615at2"/>
<dbReference type="SUPFAM" id="SSF46689">
    <property type="entry name" value="Homeodomain-like"/>
    <property type="match status" value="2"/>
</dbReference>
<dbReference type="PANTHER" id="PTHR43280:SF28">
    <property type="entry name" value="HTH-TYPE TRANSCRIPTIONAL ACTIVATOR RHAS"/>
    <property type="match status" value="1"/>
</dbReference>
<feature type="domain" description="HTH araC/xylS-type" evidence="4">
    <location>
        <begin position="185"/>
        <end position="283"/>
    </location>
</feature>
<dbReference type="SUPFAM" id="SSF51215">
    <property type="entry name" value="Regulatory protein AraC"/>
    <property type="match status" value="1"/>
</dbReference>
<accession>A0A1H8Y1S6</accession>
<keyword evidence="3" id="KW-0804">Transcription</keyword>
<dbReference type="RefSeq" id="WP_091751949.1">
    <property type="nucleotide sequence ID" value="NZ_FODY01000038.1"/>
</dbReference>
<dbReference type="Proteomes" id="UP000198847">
    <property type="component" value="Unassembled WGS sequence"/>
</dbReference>
<dbReference type="STRING" id="112903.SAMN04490178_13814"/>
<dbReference type="PANTHER" id="PTHR43280">
    <property type="entry name" value="ARAC-FAMILY TRANSCRIPTIONAL REGULATOR"/>
    <property type="match status" value="1"/>
</dbReference>
<dbReference type="InterPro" id="IPR018060">
    <property type="entry name" value="HTH_AraC"/>
</dbReference>
<reference evidence="5 6" key="1">
    <citation type="submission" date="2016-10" db="EMBL/GenBank/DDBJ databases">
        <authorList>
            <person name="de Groot N.N."/>
        </authorList>
    </citation>
    <scope>NUCLEOTIDE SEQUENCE [LARGE SCALE GENOMIC DNA]</scope>
    <source>
        <strain evidence="5 6">DSM 13305</strain>
    </source>
</reference>
<dbReference type="GO" id="GO:0003700">
    <property type="term" value="F:DNA-binding transcription factor activity"/>
    <property type="evidence" value="ECO:0007669"/>
    <property type="project" value="InterPro"/>
</dbReference>
<dbReference type="Gene3D" id="1.10.10.60">
    <property type="entry name" value="Homeodomain-like"/>
    <property type="match status" value="2"/>
</dbReference>
<dbReference type="Pfam" id="PF12833">
    <property type="entry name" value="HTH_18"/>
    <property type="match status" value="1"/>
</dbReference>
<evidence type="ECO:0000313" key="5">
    <source>
        <dbReference type="EMBL" id="SEP46260.1"/>
    </source>
</evidence>
<dbReference type="EMBL" id="FODY01000038">
    <property type="protein sequence ID" value="SEP46260.1"/>
    <property type="molecule type" value="Genomic_DNA"/>
</dbReference>
<dbReference type="SMART" id="SM00342">
    <property type="entry name" value="HTH_ARAC"/>
    <property type="match status" value="1"/>
</dbReference>
<gene>
    <name evidence="5" type="ORF">SAMN04490178_13814</name>
</gene>
<dbReference type="Pfam" id="PF02311">
    <property type="entry name" value="AraC_binding"/>
    <property type="match status" value="1"/>
</dbReference>
<sequence>MIITDSGQMIDQDIKSNFPIKIRRTEYREHGAFLKKHWHEEFMIFYIEKGTAIIHCNSQPIPVKAGDLVVINPTDIHYLESCCNHLIESYIIIDLSFLLSYKEDVCQTKYITPLLENHIYFQNKIENDEDLVRQVTNLIGEYEQKKFGYELMIKAEAYHILVSLLRRHTVRVTNEVKNRQQHQLRLLLEYIDNHYQQKITLKELAAMANVTPHHLCRLFKSIIGMPPIEYINQLRINEAKRFLQQHHLKVGEVAQLVGFSDSNYFSRIFKKYNHISPTNMQKDYHNY</sequence>
<dbReference type="GO" id="GO:0043565">
    <property type="term" value="F:sequence-specific DNA binding"/>
    <property type="evidence" value="ECO:0007669"/>
    <property type="project" value="InterPro"/>
</dbReference>
<evidence type="ECO:0000256" key="1">
    <source>
        <dbReference type="ARBA" id="ARBA00023015"/>
    </source>
</evidence>